<dbReference type="Pfam" id="PF14484">
    <property type="entry name" value="FISNA"/>
    <property type="match status" value="1"/>
</dbReference>
<reference evidence="10" key="2">
    <citation type="submission" date="2025-08" db="UniProtKB">
        <authorList>
            <consortium name="Ensembl"/>
        </authorList>
    </citation>
    <scope>IDENTIFICATION</scope>
</reference>
<dbReference type="Gene3D" id="2.60.120.920">
    <property type="match status" value="1"/>
</dbReference>
<dbReference type="InterPro" id="IPR051261">
    <property type="entry name" value="NLR"/>
</dbReference>
<evidence type="ECO:0000256" key="3">
    <source>
        <dbReference type="ARBA" id="ARBA00022614"/>
    </source>
</evidence>
<evidence type="ECO:0000256" key="1">
    <source>
        <dbReference type="ARBA" id="ARBA00004496"/>
    </source>
</evidence>
<evidence type="ECO:0000256" key="4">
    <source>
        <dbReference type="ARBA" id="ARBA00022737"/>
    </source>
</evidence>
<dbReference type="Pfam" id="PF13765">
    <property type="entry name" value="PRY"/>
    <property type="match status" value="1"/>
</dbReference>
<dbReference type="SUPFAM" id="SSF47986">
    <property type="entry name" value="DEATH domain"/>
    <property type="match status" value="1"/>
</dbReference>
<feature type="domain" description="Pyrin" evidence="8">
    <location>
        <begin position="1"/>
        <end position="89"/>
    </location>
</feature>
<keyword evidence="4" id="KW-0677">Repeat</keyword>
<dbReference type="InterPro" id="IPR003879">
    <property type="entry name" value="Butyrophylin_SPRY"/>
</dbReference>
<dbReference type="PROSITE" id="PS50824">
    <property type="entry name" value="DAPIN"/>
    <property type="match status" value="1"/>
</dbReference>
<dbReference type="InterPro" id="IPR006574">
    <property type="entry name" value="PRY"/>
</dbReference>
<keyword evidence="11" id="KW-1185">Reference proteome</keyword>
<dbReference type="SMART" id="SM01288">
    <property type="entry name" value="FISNA"/>
    <property type="match status" value="1"/>
</dbReference>
<name>A0AAR2JLY7_PYGNA</name>
<dbReference type="InterPro" id="IPR041267">
    <property type="entry name" value="NLRP_HD2"/>
</dbReference>
<evidence type="ECO:0000313" key="10">
    <source>
        <dbReference type="Ensembl" id="ENSPNAP00000051209.1"/>
    </source>
</evidence>
<dbReference type="Pfam" id="PF05729">
    <property type="entry name" value="NACHT"/>
    <property type="match status" value="1"/>
</dbReference>
<evidence type="ECO:0000259" key="8">
    <source>
        <dbReference type="PROSITE" id="PS50824"/>
    </source>
</evidence>
<organism evidence="10 11">
    <name type="scientific">Pygocentrus nattereri</name>
    <name type="common">Red-bellied piranha</name>
    <dbReference type="NCBI Taxonomy" id="42514"/>
    <lineage>
        <taxon>Eukaryota</taxon>
        <taxon>Metazoa</taxon>
        <taxon>Chordata</taxon>
        <taxon>Craniata</taxon>
        <taxon>Vertebrata</taxon>
        <taxon>Euteleostomi</taxon>
        <taxon>Actinopterygii</taxon>
        <taxon>Neopterygii</taxon>
        <taxon>Teleostei</taxon>
        <taxon>Ostariophysi</taxon>
        <taxon>Characiformes</taxon>
        <taxon>Characoidei</taxon>
        <taxon>Pygocentrus</taxon>
    </lineage>
</organism>
<dbReference type="Pfam" id="PF00622">
    <property type="entry name" value="SPRY"/>
    <property type="match status" value="1"/>
</dbReference>
<comment type="subcellular location">
    <subcellularLocation>
        <location evidence="1">Cytoplasm</location>
    </subcellularLocation>
</comment>
<dbReference type="Pfam" id="PF13516">
    <property type="entry name" value="LRR_6"/>
    <property type="match status" value="6"/>
</dbReference>
<keyword evidence="2" id="KW-0963">Cytoplasm</keyword>
<evidence type="ECO:0000256" key="6">
    <source>
        <dbReference type="ARBA" id="ARBA00022840"/>
    </source>
</evidence>
<evidence type="ECO:0000256" key="5">
    <source>
        <dbReference type="ARBA" id="ARBA00022741"/>
    </source>
</evidence>
<dbReference type="Gene3D" id="1.10.533.10">
    <property type="entry name" value="Death Domain, Fas"/>
    <property type="match status" value="1"/>
</dbReference>
<dbReference type="PRINTS" id="PR01407">
    <property type="entry name" value="BUTYPHLNCDUF"/>
</dbReference>
<dbReference type="InterPro" id="IPR043136">
    <property type="entry name" value="B30.2/SPRY_sf"/>
</dbReference>
<keyword evidence="3" id="KW-0433">Leucine-rich repeat</keyword>
<dbReference type="Gene3D" id="3.40.50.300">
    <property type="entry name" value="P-loop containing nucleotide triphosphate hydrolases"/>
    <property type="match status" value="1"/>
</dbReference>
<dbReference type="Pfam" id="PF02758">
    <property type="entry name" value="PYRIN"/>
    <property type="match status" value="1"/>
</dbReference>
<evidence type="ECO:0000256" key="2">
    <source>
        <dbReference type="ARBA" id="ARBA00022490"/>
    </source>
</evidence>
<dbReference type="CDD" id="cd16040">
    <property type="entry name" value="SPRY_PRY_SNTX"/>
    <property type="match status" value="1"/>
</dbReference>
<accession>A0AAR2JLY7</accession>
<dbReference type="CDD" id="cd00116">
    <property type="entry name" value="LRR_RI"/>
    <property type="match status" value="1"/>
</dbReference>
<reference evidence="10 11" key="1">
    <citation type="submission" date="2020-10" db="EMBL/GenBank/DDBJ databases">
        <title>Pygocentrus nattereri (red-bellied piranha) genome, fPygNat1, primary haplotype.</title>
        <authorList>
            <person name="Myers G."/>
            <person name="Meyer A."/>
            <person name="Karagic N."/>
            <person name="Pippel M."/>
            <person name="Winkler S."/>
            <person name="Tracey A."/>
            <person name="Wood J."/>
            <person name="Formenti G."/>
            <person name="Howe K."/>
            <person name="Fedrigo O."/>
            <person name="Jarvis E.D."/>
        </authorList>
    </citation>
    <scope>NUCLEOTIDE SEQUENCE [LARGE SCALE GENOMIC DNA]</scope>
</reference>
<dbReference type="InterPro" id="IPR003877">
    <property type="entry name" value="SPRY_dom"/>
</dbReference>
<dbReference type="PROSITE" id="PS50188">
    <property type="entry name" value="B302_SPRY"/>
    <property type="match status" value="1"/>
</dbReference>
<evidence type="ECO:0000259" key="7">
    <source>
        <dbReference type="PROSITE" id="PS50188"/>
    </source>
</evidence>
<dbReference type="InterPro" id="IPR011029">
    <property type="entry name" value="DEATH-like_dom_sf"/>
</dbReference>
<dbReference type="SMART" id="SM01289">
    <property type="entry name" value="PYRIN"/>
    <property type="match status" value="1"/>
</dbReference>
<evidence type="ECO:0000259" key="9">
    <source>
        <dbReference type="PROSITE" id="PS50837"/>
    </source>
</evidence>
<dbReference type="PANTHER" id="PTHR24106">
    <property type="entry name" value="NACHT, LRR AND CARD DOMAINS-CONTAINING"/>
    <property type="match status" value="1"/>
</dbReference>
<protein>
    <recommendedName>
        <fullName evidence="12">B30.2/SPRY domain-containing protein</fullName>
    </recommendedName>
</protein>
<dbReference type="FunFam" id="3.40.50.300:FF:000210">
    <property type="entry name" value="Si:dkey-16p6.1"/>
    <property type="match status" value="1"/>
</dbReference>
<dbReference type="FunFam" id="3.80.10.10:FF:000538">
    <property type="entry name" value="Si:ch211-127b6.2"/>
    <property type="match status" value="1"/>
</dbReference>
<keyword evidence="6" id="KW-0067">ATP-binding</keyword>
<dbReference type="PROSITE" id="PS51450">
    <property type="entry name" value="LRR"/>
    <property type="match status" value="4"/>
</dbReference>
<dbReference type="Pfam" id="PF17779">
    <property type="entry name" value="WHD_NOD2"/>
    <property type="match status" value="1"/>
</dbReference>
<dbReference type="Gene3D" id="3.80.10.10">
    <property type="entry name" value="Ribonuclease Inhibitor"/>
    <property type="match status" value="3"/>
</dbReference>
<dbReference type="Proteomes" id="UP001501920">
    <property type="component" value="Chromosome 2"/>
</dbReference>
<dbReference type="GeneTree" id="ENSGT01150000286911"/>
<evidence type="ECO:0008006" key="12">
    <source>
        <dbReference type="Google" id="ProtNLM"/>
    </source>
</evidence>
<proteinExistence type="predicted"/>
<dbReference type="InterPro" id="IPR013320">
    <property type="entry name" value="ConA-like_dom_sf"/>
</dbReference>
<dbReference type="InterPro" id="IPR001870">
    <property type="entry name" value="B30.2/SPRY"/>
</dbReference>
<dbReference type="InterPro" id="IPR029495">
    <property type="entry name" value="NACHT-assoc"/>
</dbReference>
<dbReference type="InterPro" id="IPR032675">
    <property type="entry name" value="LRR_dom_sf"/>
</dbReference>
<dbReference type="GO" id="GO:0005737">
    <property type="term" value="C:cytoplasm"/>
    <property type="evidence" value="ECO:0007669"/>
    <property type="project" value="UniProtKB-SubCell"/>
</dbReference>
<feature type="domain" description="NACHT" evidence="9">
    <location>
        <begin position="180"/>
        <end position="313"/>
    </location>
</feature>
<dbReference type="PROSITE" id="PS50837">
    <property type="entry name" value="NACHT"/>
    <property type="match status" value="1"/>
</dbReference>
<sequence length="1308" mass="146936">MENIKFWLLDILEELLSDDLKKYQWYLTNGVEGFRHIPKSLMENANRSDTVDTMVDRYSPDGAVEITLKILNRMNQNELAEKLRSNLRESNAYAQRQAENQNLKSKIKEKYATLYEGTAAKGKHNLLNDIYTELYIVEDWTGGVNTDHEVIQIEARPARHAATDAAIKFSDVFSGSQHVKKVLTLGIAGIGKTVSVQKFAVDWAEGKSNADIDFVFIIPFRELNLLKDKEYSLPELLHHVYPEQQPLNETGLFDGECKCVFIFDGLDEFRSPLSFDEKKISAVTEKASVNVLVTSLISGTLFPSARVWITSRPAGADQIPSKHIHLVTEIQGFVTDQQKEEYFRKRIGDQDEADEMILLIKKSKTLYIMCYIPVFCWITYTVLQHIMKNRNTEELKSLTQMYTHFLTIQMETKREKDNKTPQKDTKNLLQSNKTILLKLAELAFKQLMKGNVMFYEEDLRESSIDVTEASVYSGIFTGFFKEESEFQQRKVYSFVHLSFQEFLAAVYVFHCYENKKMKELKILNPWYSIMSEDVPQVYTYDLSSEGSDNVFVRINRKWSKNVPLYEVLMGAVDKAVESQNGHLDLFLRFLLGISLESNQRCLQGLLTPKQSNTEETREHIKSLIRRHNCYLISTERSINLFLCLSEMNDQSVSRELQEYLTSERHSEKKLSPGQCSALAYMLLSSGEVLDELDLKKYSTSEEGYRRLIPALTVCRKARLAGCYLTSDSCKTLCSALQSANTPLKELDLSYNNLQDSGVEFLSAGLKSSDCELETLRLVSCNIGQKVCENLGSALQSANSSLKELDLSNNDLQDSGVELLSAGLKSSHCKLEKLRLVTCNIGQKVCENLGSALQSANSSLKEINLSNNDLQDSGVELLSAGLKSSHCKLEKLRLVTCNIGQKVCENLGSALQSANSSLKELDLSNNDLQDSGVELLSAGLKSSHCKLEKLGLVTCNIGQKVCENLGSALQSANSSLKELDLSNNDLQDSGVELLSAGLKSSHCKLEKLGLSDCMVTVKGCSHLASALKSNPSHLKELDLRYNHPGESGVKMLSELKEDRHCALEILRVDHGGEIWMEPGVKKYAVRLTLDPNTVSRNLSLSEGNRKAMRVWNDKRFPFHRYQNYPDYPDYPDHPDRFGFCAQVLSVESLTGRCYWEVEWSGMSVDIAVSYRGIERKGGSCCNAIYSIGTGSYASIGGNECQFGRSNQSWCLTCCNDGHRPSTVCHNNQFTVLSARPSPSDRVGVYLDWDSGTLSFYTVSPDTHTLTRLYTFTTTFTEPLYAGIGVEGAYSGFGFDYKGASVRLCDIIIS</sequence>
<dbReference type="InterPro" id="IPR001611">
    <property type="entry name" value="Leu-rich_rpt"/>
</dbReference>
<dbReference type="SMART" id="SM00368">
    <property type="entry name" value="LRR_RI"/>
    <property type="match status" value="11"/>
</dbReference>
<reference evidence="10" key="3">
    <citation type="submission" date="2025-09" db="UniProtKB">
        <authorList>
            <consortium name="Ensembl"/>
        </authorList>
    </citation>
    <scope>IDENTIFICATION</scope>
</reference>
<dbReference type="InterPro" id="IPR007111">
    <property type="entry name" value="NACHT_NTPase"/>
</dbReference>
<dbReference type="InterPro" id="IPR041075">
    <property type="entry name" value="NOD1/2_WH"/>
</dbReference>
<dbReference type="InterPro" id="IPR004020">
    <property type="entry name" value="DAPIN"/>
</dbReference>
<dbReference type="SMART" id="SM00449">
    <property type="entry name" value="SPRY"/>
    <property type="match status" value="1"/>
</dbReference>
<dbReference type="CDD" id="cd08321">
    <property type="entry name" value="Pyrin_ASC-like"/>
    <property type="match status" value="1"/>
</dbReference>
<feature type="domain" description="B30.2/SPRY" evidence="7">
    <location>
        <begin position="1066"/>
        <end position="1300"/>
    </location>
</feature>
<dbReference type="GO" id="GO:0005524">
    <property type="term" value="F:ATP binding"/>
    <property type="evidence" value="ECO:0007669"/>
    <property type="project" value="UniProtKB-KW"/>
</dbReference>
<dbReference type="Pfam" id="PF17776">
    <property type="entry name" value="NLRC4_HD2"/>
    <property type="match status" value="1"/>
</dbReference>
<dbReference type="SUPFAM" id="SSF52047">
    <property type="entry name" value="RNI-like"/>
    <property type="match status" value="1"/>
</dbReference>
<dbReference type="Ensembl" id="ENSPNAT00000082590.1">
    <property type="protein sequence ID" value="ENSPNAP00000051209.1"/>
    <property type="gene ID" value="ENSPNAG00000030479.1"/>
</dbReference>
<dbReference type="SMART" id="SM00589">
    <property type="entry name" value="PRY"/>
    <property type="match status" value="1"/>
</dbReference>
<evidence type="ECO:0000313" key="11">
    <source>
        <dbReference type="Proteomes" id="UP001501920"/>
    </source>
</evidence>
<dbReference type="InterPro" id="IPR027417">
    <property type="entry name" value="P-loop_NTPase"/>
</dbReference>
<keyword evidence="5" id="KW-0547">Nucleotide-binding</keyword>
<dbReference type="SUPFAM" id="SSF49899">
    <property type="entry name" value="Concanavalin A-like lectins/glucanases"/>
    <property type="match status" value="1"/>
</dbReference>